<protein>
    <submittedName>
        <fullName evidence="3">Uncharacterized protein</fullName>
    </submittedName>
</protein>
<dbReference type="PANTHER" id="PTHR34379">
    <property type="entry name" value="OS07G0553800 PROTEIN"/>
    <property type="match status" value="1"/>
</dbReference>
<evidence type="ECO:0000256" key="1">
    <source>
        <dbReference type="SAM" id="MobiDB-lite"/>
    </source>
</evidence>
<evidence type="ECO:0000313" key="4">
    <source>
        <dbReference type="Proteomes" id="UP000825729"/>
    </source>
</evidence>
<dbReference type="AlphaFoldDB" id="A0AAV7E287"/>
<accession>A0AAV7E287</accession>
<dbReference type="EMBL" id="JAINDJ010000007">
    <property type="protein sequence ID" value="KAG9441931.1"/>
    <property type="molecule type" value="Genomic_DNA"/>
</dbReference>
<name>A0AAV7E287_ARIFI</name>
<dbReference type="InterPro" id="IPR040411">
    <property type="entry name" value="At5g23160-like"/>
</dbReference>
<proteinExistence type="predicted"/>
<feature type="region of interest" description="Disordered" evidence="1">
    <location>
        <begin position="97"/>
        <end position="159"/>
    </location>
</feature>
<feature type="region of interest" description="Disordered" evidence="1">
    <location>
        <begin position="205"/>
        <end position="225"/>
    </location>
</feature>
<keyword evidence="2" id="KW-1133">Transmembrane helix</keyword>
<feature type="transmembrane region" description="Helical" evidence="2">
    <location>
        <begin position="169"/>
        <end position="197"/>
    </location>
</feature>
<keyword evidence="4" id="KW-1185">Reference proteome</keyword>
<dbReference type="Proteomes" id="UP000825729">
    <property type="component" value="Unassembled WGS sequence"/>
</dbReference>
<sequence length="247" mass="26771">MGRSPSSSSSVSWWRLIRWSKAYPGWKSQRTVRPVDASPAAVDAVEEEVKEEEAVVKTAEPRRVSCYQERVAAALTEHGGGGERGRKAKCRATRLSANEAQKPAETPKHATCRRSASFAPWKPAPPAYPDPRKPVRSVSFPAPGGKRKLHPGAAAGAGNSGDLDPVVGMSVLIVALVVLLLWGRLCAVFCTAAWFYFVPRLRKETRPPESRAGSGSSSPDKDSVEYKKKVVMEGLLERSHRSAAAIL</sequence>
<organism evidence="3 4">
    <name type="scientific">Aristolochia fimbriata</name>
    <name type="common">White veined hardy Dutchman's pipe vine</name>
    <dbReference type="NCBI Taxonomy" id="158543"/>
    <lineage>
        <taxon>Eukaryota</taxon>
        <taxon>Viridiplantae</taxon>
        <taxon>Streptophyta</taxon>
        <taxon>Embryophyta</taxon>
        <taxon>Tracheophyta</taxon>
        <taxon>Spermatophyta</taxon>
        <taxon>Magnoliopsida</taxon>
        <taxon>Magnoliidae</taxon>
        <taxon>Piperales</taxon>
        <taxon>Aristolochiaceae</taxon>
        <taxon>Aristolochia</taxon>
    </lineage>
</organism>
<evidence type="ECO:0000256" key="2">
    <source>
        <dbReference type="SAM" id="Phobius"/>
    </source>
</evidence>
<evidence type="ECO:0000313" key="3">
    <source>
        <dbReference type="EMBL" id="KAG9441931.1"/>
    </source>
</evidence>
<gene>
    <name evidence="3" type="ORF">H6P81_017785</name>
</gene>
<dbReference type="PANTHER" id="PTHR34379:SF6">
    <property type="entry name" value="PROTEIN 3F"/>
    <property type="match status" value="1"/>
</dbReference>
<comment type="caution">
    <text evidence="3">The sequence shown here is derived from an EMBL/GenBank/DDBJ whole genome shotgun (WGS) entry which is preliminary data.</text>
</comment>
<keyword evidence="2" id="KW-0812">Transmembrane</keyword>
<keyword evidence="2" id="KW-0472">Membrane</keyword>
<reference evidence="3 4" key="1">
    <citation type="submission" date="2021-07" db="EMBL/GenBank/DDBJ databases">
        <title>The Aristolochia fimbriata genome: insights into angiosperm evolution, floral development and chemical biosynthesis.</title>
        <authorList>
            <person name="Jiao Y."/>
        </authorList>
    </citation>
    <scope>NUCLEOTIDE SEQUENCE [LARGE SCALE GENOMIC DNA]</scope>
    <source>
        <strain evidence="3">IBCAS-2021</strain>
        <tissue evidence="3">Leaf</tissue>
    </source>
</reference>